<feature type="region of interest" description="Disordered" evidence="2">
    <location>
        <begin position="1"/>
        <end position="61"/>
    </location>
</feature>
<dbReference type="AlphaFoldDB" id="A0A1X0P6L2"/>
<dbReference type="InterPro" id="IPR007125">
    <property type="entry name" value="H2A/H2B/H3"/>
</dbReference>
<dbReference type="GeneID" id="39981771"/>
<dbReference type="GO" id="GO:0030527">
    <property type="term" value="F:structural constituent of chromatin"/>
    <property type="evidence" value="ECO:0007669"/>
    <property type="project" value="InterPro"/>
</dbReference>
<sequence length="155" mass="17731">MATAKKTAVMPTHASSSLDRLPKPRKNLASRKIHTEGRIVAKKESQQQHNSANNAKKRHRWRPGTVVLREVRRYQNSTDFLIAKAPFRRLVREIVSNLKDSFRMSPTCVEALQESTELYVTSVLTDANLCTLHANRVTVYPKDIQLALRLRGERL</sequence>
<protein>
    <submittedName>
        <fullName evidence="4">Histone H3 variant</fullName>
    </submittedName>
</protein>
<dbReference type="FunFam" id="1.10.20.10:FF:000077">
    <property type="entry name" value="Histone H3 variant"/>
    <property type="match status" value="1"/>
</dbReference>
<feature type="compositionally biased region" description="Basic and acidic residues" evidence="2">
    <location>
        <begin position="33"/>
        <end position="46"/>
    </location>
</feature>
<gene>
    <name evidence="4" type="ORF">TM35_000032240</name>
</gene>
<dbReference type="OrthoDB" id="4025405at2759"/>
<comment type="caution">
    <text evidence="4">The sequence shown here is derived from an EMBL/GenBank/DDBJ whole genome shotgun (WGS) entry which is preliminary data.</text>
</comment>
<dbReference type="Proteomes" id="UP000192257">
    <property type="component" value="Unassembled WGS sequence"/>
</dbReference>
<dbReference type="SUPFAM" id="SSF47113">
    <property type="entry name" value="Histone-fold"/>
    <property type="match status" value="1"/>
</dbReference>
<comment type="similarity">
    <text evidence="1">Belongs to the histone H3 family.</text>
</comment>
<proteinExistence type="inferred from homology"/>
<dbReference type="GO" id="GO:0003677">
    <property type="term" value="F:DNA binding"/>
    <property type="evidence" value="ECO:0007669"/>
    <property type="project" value="InterPro"/>
</dbReference>
<evidence type="ECO:0000313" key="4">
    <source>
        <dbReference type="EMBL" id="ORC92471.1"/>
    </source>
</evidence>
<dbReference type="Pfam" id="PF00125">
    <property type="entry name" value="Histone"/>
    <property type="match status" value="1"/>
</dbReference>
<name>A0A1X0P6L2_9TRYP</name>
<evidence type="ECO:0000313" key="5">
    <source>
        <dbReference type="Proteomes" id="UP000192257"/>
    </source>
</evidence>
<dbReference type="InterPro" id="IPR009072">
    <property type="entry name" value="Histone-fold"/>
</dbReference>
<keyword evidence="5" id="KW-1185">Reference proteome</keyword>
<dbReference type="STRING" id="67003.A0A1X0P6L2"/>
<dbReference type="SMART" id="SM00428">
    <property type="entry name" value="H3"/>
    <property type="match status" value="1"/>
</dbReference>
<reference evidence="4 5" key="1">
    <citation type="submission" date="2017-03" db="EMBL/GenBank/DDBJ databases">
        <title>An alternative strategy for trypanosome survival in the mammalian bloodstream revealed through genome and transcriptome analysis of the ubiquitous bovine parasite Trypanosoma (Megatrypanum) theileri.</title>
        <authorList>
            <person name="Kelly S."/>
            <person name="Ivens A."/>
            <person name="Mott A."/>
            <person name="O'Neill E."/>
            <person name="Emms D."/>
            <person name="Macleod O."/>
            <person name="Voorheis P."/>
            <person name="Matthews J."/>
            <person name="Matthews K."/>
            <person name="Carrington M."/>
        </authorList>
    </citation>
    <scope>NUCLEOTIDE SEQUENCE [LARGE SCALE GENOMIC DNA]</scope>
    <source>
        <strain evidence="4">Edinburgh</strain>
    </source>
</reference>
<dbReference type="PROSITE" id="PS00959">
    <property type="entry name" value="HISTONE_H3_2"/>
    <property type="match status" value="1"/>
</dbReference>
<evidence type="ECO:0000256" key="2">
    <source>
        <dbReference type="SAM" id="MobiDB-lite"/>
    </source>
</evidence>
<evidence type="ECO:0000259" key="3">
    <source>
        <dbReference type="Pfam" id="PF00125"/>
    </source>
</evidence>
<dbReference type="RefSeq" id="XP_028886537.1">
    <property type="nucleotide sequence ID" value="XM_029021991.1"/>
</dbReference>
<feature type="compositionally biased region" description="Basic residues" evidence="2">
    <location>
        <begin position="23"/>
        <end position="32"/>
    </location>
</feature>
<dbReference type="Gene3D" id="1.10.20.10">
    <property type="entry name" value="Histone, subunit A"/>
    <property type="match status" value="1"/>
</dbReference>
<feature type="domain" description="Core Histone H2A/H2B/H3" evidence="3">
    <location>
        <begin position="63"/>
        <end position="150"/>
    </location>
</feature>
<dbReference type="EMBL" id="NBCO01000003">
    <property type="protein sequence ID" value="ORC92471.1"/>
    <property type="molecule type" value="Genomic_DNA"/>
</dbReference>
<dbReference type="GO" id="GO:0046982">
    <property type="term" value="F:protein heterodimerization activity"/>
    <property type="evidence" value="ECO:0007669"/>
    <property type="project" value="InterPro"/>
</dbReference>
<accession>A0A1X0P6L2</accession>
<evidence type="ECO:0000256" key="1">
    <source>
        <dbReference type="ARBA" id="ARBA00010343"/>
    </source>
</evidence>
<dbReference type="GO" id="GO:0000786">
    <property type="term" value="C:nucleosome"/>
    <property type="evidence" value="ECO:0007669"/>
    <property type="project" value="InterPro"/>
</dbReference>
<dbReference type="InterPro" id="IPR000164">
    <property type="entry name" value="Histone_H3/CENP-A"/>
</dbReference>
<dbReference type="VEuPathDB" id="TriTrypDB:TM35_000032240"/>
<dbReference type="PANTHER" id="PTHR11426">
    <property type="entry name" value="HISTONE H3"/>
    <property type="match status" value="1"/>
</dbReference>
<organism evidence="4 5">
    <name type="scientific">Trypanosoma theileri</name>
    <dbReference type="NCBI Taxonomy" id="67003"/>
    <lineage>
        <taxon>Eukaryota</taxon>
        <taxon>Discoba</taxon>
        <taxon>Euglenozoa</taxon>
        <taxon>Kinetoplastea</taxon>
        <taxon>Metakinetoplastina</taxon>
        <taxon>Trypanosomatida</taxon>
        <taxon>Trypanosomatidae</taxon>
        <taxon>Trypanosoma</taxon>
    </lineage>
</organism>
<dbReference type="CDD" id="cd22911">
    <property type="entry name" value="HFD_H3"/>
    <property type="match status" value="1"/>
</dbReference>